<dbReference type="InterPro" id="IPR004843">
    <property type="entry name" value="Calcineurin-like_PHP"/>
</dbReference>
<dbReference type="RefSeq" id="WP_062444177.1">
    <property type="nucleotide sequence ID" value="NZ_BMCJ01000001.1"/>
</dbReference>
<evidence type="ECO:0000259" key="2">
    <source>
        <dbReference type="Pfam" id="PF00149"/>
    </source>
</evidence>
<evidence type="ECO:0000313" key="3">
    <source>
        <dbReference type="EMBL" id="GGC73782.1"/>
    </source>
</evidence>
<dbReference type="CDD" id="cd00840">
    <property type="entry name" value="MPP_Mre11_N"/>
    <property type="match status" value="1"/>
</dbReference>
<proteinExistence type="predicted"/>
<reference evidence="4" key="1">
    <citation type="journal article" date="2019" name="Int. J. Syst. Evol. Microbiol.">
        <title>The Global Catalogue of Microorganisms (GCM) 10K type strain sequencing project: providing services to taxonomists for standard genome sequencing and annotation.</title>
        <authorList>
            <consortium name="The Broad Institute Genomics Platform"/>
            <consortium name="The Broad Institute Genome Sequencing Center for Infectious Disease"/>
            <person name="Wu L."/>
            <person name="Ma J."/>
        </authorList>
    </citation>
    <scope>NUCLEOTIDE SEQUENCE [LARGE SCALE GENOMIC DNA]</scope>
    <source>
        <strain evidence="4">CCM 7282</strain>
    </source>
</reference>
<comment type="caution">
    <text evidence="3">The sequence shown here is derived from an EMBL/GenBank/DDBJ whole genome shotgun (WGS) entry which is preliminary data.</text>
</comment>
<organism evidence="3 4">
    <name type="scientific">Thalassobacillus devorans</name>
    <dbReference type="NCBI Taxonomy" id="279813"/>
    <lineage>
        <taxon>Bacteria</taxon>
        <taxon>Bacillati</taxon>
        <taxon>Bacillota</taxon>
        <taxon>Bacilli</taxon>
        <taxon>Bacillales</taxon>
        <taxon>Bacillaceae</taxon>
        <taxon>Thalassobacillus</taxon>
    </lineage>
</organism>
<sequence>MKTKPYLKFIHCADLHIDSPFKGVGELPPPLNKHVRESTFFALDRLVDQAVTHKVDFILMAGDLFDEEIRSLRAQIKLRDAFRKLKDNGIKVYTSHGNHDYLSADFHPVTYPDNVHVFQEEQVTHEAFSKNGETQAIIYGFSYHNRAVTERKAAEYIRTDDHAYHIAMLHGSIETNTEHDVYAPFRLRELQEKMMDYWALGHIHKRTVLTENPPIIYPGNIQGRSIREPGEKGCYLVEMGETGTNCSFLPLQAFQFETFHLSTKAENFDELEQMITTKKEEWRNTGPAIIHLHITGGEGLATLRHHNQEMEELLDVINEQEQSEEQWLWVRKIDIEAVSPWDEGQLIQEKHFVGEMLRQFQQSERMDYWLKPLYRHRKARKHLEVLREEEKEKVLQEAKDLLLTELLKR</sequence>
<dbReference type="Gene3D" id="3.60.21.10">
    <property type="match status" value="1"/>
</dbReference>
<keyword evidence="3" id="KW-0540">Nuclease</keyword>
<dbReference type="Proteomes" id="UP000619534">
    <property type="component" value="Unassembled WGS sequence"/>
</dbReference>
<dbReference type="InterPro" id="IPR029052">
    <property type="entry name" value="Metallo-depent_PP-like"/>
</dbReference>
<dbReference type="EMBL" id="BMCJ01000001">
    <property type="protein sequence ID" value="GGC73782.1"/>
    <property type="molecule type" value="Genomic_DNA"/>
</dbReference>
<keyword evidence="1" id="KW-0378">Hydrolase</keyword>
<evidence type="ECO:0000313" key="4">
    <source>
        <dbReference type="Proteomes" id="UP000619534"/>
    </source>
</evidence>
<dbReference type="InterPro" id="IPR050535">
    <property type="entry name" value="DNA_Repair-Maintenance_Comp"/>
</dbReference>
<dbReference type="PANTHER" id="PTHR30337">
    <property type="entry name" value="COMPONENT OF ATP-DEPENDENT DSDNA EXONUCLEASE"/>
    <property type="match status" value="1"/>
</dbReference>
<dbReference type="PANTHER" id="PTHR30337:SF7">
    <property type="entry name" value="PHOSPHOESTERASE"/>
    <property type="match status" value="1"/>
</dbReference>
<evidence type="ECO:0000256" key="1">
    <source>
        <dbReference type="ARBA" id="ARBA00022801"/>
    </source>
</evidence>
<protein>
    <submittedName>
        <fullName evidence="3">DNA repair exonuclease</fullName>
    </submittedName>
</protein>
<dbReference type="InterPro" id="IPR041796">
    <property type="entry name" value="Mre11_N"/>
</dbReference>
<dbReference type="InterPro" id="IPR014576">
    <property type="entry name" value="Pesterase_YhaO"/>
</dbReference>
<dbReference type="GO" id="GO:0004527">
    <property type="term" value="F:exonuclease activity"/>
    <property type="evidence" value="ECO:0007669"/>
    <property type="project" value="UniProtKB-KW"/>
</dbReference>
<keyword evidence="4" id="KW-1185">Reference proteome</keyword>
<accession>A0ABQ1NDX8</accession>
<feature type="domain" description="Calcineurin-like phosphoesterase" evidence="2">
    <location>
        <begin position="7"/>
        <end position="205"/>
    </location>
</feature>
<dbReference type="PIRSF" id="PIRSF033091">
    <property type="entry name" value="Pesterase_YhaO"/>
    <property type="match status" value="1"/>
</dbReference>
<gene>
    <name evidence="3" type="ORF">GCM10007216_00570</name>
</gene>
<keyword evidence="3" id="KW-0269">Exonuclease</keyword>
<name>A0ABQ1NDX8_9BACI</name>
<dbReference type="Pfam" id="PF00149">
    <property type="entry name" value="Metallophos"/>
    <property type="match status" value="1"/>
</dbReference>
<dbReference type="SUPFAM" id="SSF56300">
    <property type="entry name" value="Metallo-dependent phosphatases"/>
    <property type="match status" value="1"/>
</dbReference>